<evidence type="ECO:0000256" key="6">
    <source>
        <dbReference type="SAM" id="SignalP"/>
    </source>
</evidence>
<reference evidence="9" key="1">
    <citation type="journal article" date="2019" name="Int. J. Syst. Evol. Microbiol.">
        <title>The Global Catalogue of Microorganisms (GCM) 10K type strain sequencing project: providing services to taxonomists for standard genome sequencing and annotation.</title>
        <authorList>
            <consortium name="The Broad Institute Genomics Platform"/>
            <consortium name="The Broad Institute Genome Sequencing Center for Infectious Disease"/>
            <person name="Wu L."/>
            <person name="Ma J."/>
        </authorList>
    </citation>
    <scope>NUCLEOTIDE SEQUENCE [LARGE SCALE GENOMIC DNA]</scope>
    <source>
        <strain evidence="9">CCUG 56752</strain>
    </source>
</reference>
<dbReference type="Pfam" id="PF01476">
    <property type="entry name" value="LysM"/>
    <property type="match status" value="1"/>
</dbReference>
<keyword evidence="2" id="KW-0081">Bacteriolytic enzyme</keyword>
<name>A0ABW3GVU1_9FLAO</name>
<proteinExistence type="predicted"/>
<keyword evidence="3" id="KW-0378">Hydrolase</keyword>
<dbReference type="EMBL" id="JBHTIV010000010">
    <property type="protein sequence ID" value="MFD0932936.1"/>
    <property type="molecule type" value="Genomic_DNA"/>
</dbReference>
<evidence type="ECO:0000256" key="1">
    <source>
        <dbReference type="ARBA" id="ARBA00022529"/>
    </source>
</evidence>
<dbReference type="SMART" id="SM00257">
    <property type="entry name" value="LysM"/>
    <property type="match status" value="1"/>
</dbReference>
<dbReference type="CDD" id="cd00118">
    <property type="entry name" value="LysM"/>
    <property type="match status" value="1"/>
</dbReference>
<feature type="chain" id="PRO_5047108415" description="Peptidoglycan hydrolase" evidence="6">
    <location>
        <begin position="23"/>
        <end position="285"/>
    </location>
</feature>
<dbReference type="Gene3D" id="3.10.350.10">
    <property type="entry name" value="LysM domain"/>
    <property type="match status" value="1"/>
</dbReference>
<accession>A0ABW3GVU1</accession>
<dbReference type="Pfam" id="PF01832">
    <property type="entry name" value="Glucosaminidase"/>
    <property type="match status" value="1"/>
</dbReference>
<feature type="region of interest" description="Disordered" evidence="5">
    <location>
        <begin position="26"/>
        <end position="56"/>
    </location>
</feature>
<dbReference type="SMART" id="SM00047">
    <property type="entry name" value="LYZ2"/>
    <property type="match status" value="1"/>
</dbReference>
<evidence type="ECO:0000313" key="8">
    <source>
        <dbReference type="EMBL" id="MFD0932936.1"/>
    </source>
</evidence>
<evidence type="ECO:0000259" key="7">
    <source>
        <dbReference type="PROSITE" id="PS51782"/>
    </source>
</evidence>
<comment type="caution">
    <text evidence="8">The sequence shown here is derived from an EMBL/GenBank/DDBJ whole genome shotgun (WGS) entry which is preliminary data.</text>
</comment>
<keyword evidence="1" id="KW-0929">Antimicrobial</keyword>
<dbReference type="PANTHER" id="PTHR33308:SF9">
    <property type="entry name" value="PEPTIDOGLYCAN HYDROLASE FLGJ"/>
    <property type="match status" value="1"/>
</dbReference>
<evidence type="ECO:0000256" key="5">
    <source>
        <dbReference type="SAM" id="MobiDB-lite"/>
    </source>
</evidence>
<dbReference type="InterPro" id="IPR051056">
    <property type="entry name" value="Glycosyl_Hydrolase_73"/>
</dbReference>
<evidence type="ECO:0000256" key="4">
    <source>
        <dbReference type="ARBA" id="ARBA00032108"/>
    </source>
</evidence>
<dbReference type="InterPro" id="IPR036779">
    <property type="entry name" value="LysM_dom_sf"/>
</dbReference>
<evidence type="ECO:0000256" key="2">
    <source>
        <dbReference type="ARBA" id="ARBA00022638"/>
    </source>
</evidence>
<protein>
    <recommendedName>
        <fullName evidence="4">Peptidoglycan hydrolase</fullName>
    </recommendedName>
</protein>
<dbReference type="Gene3D" id="1.10.530.10">
    <property type="match status" value="1"/>
</dbReference>
<gene>
    <name evidence="8" type="ORF">ACFQ0R_10055</name>
</gene>
<dbReference type="PROSITE" id="PS51257">
    <property type="entry name" value="PROKAR_LIPOPROTEIN"/>
    <property type="match status" value="1"/>
</dbReference>
<dbReference type="InterPro" id="IPR002901">
    <property type="entry name" value="MGlyc_endo_b_GlcNAc-like_dom"/>
</dbReference>
<organism evidence="8 9">
    <name type="scientific">Psychroflexus salinarum</name>
    <dbReference type="NCBI Taxonomy" id="546024"/>
    <lineage>
        <taxon>Bacteria</taxon>
        <taxon>Pseudomonadati</taxon>
        <taxon>Bacteroidota</taxon>
        <taxon>Flavobacteriia</taxon>
        <taxon>Flavobacteriales</taxon>
        <taxon>Flavobacteriaceae</taxon>
        <taxon>Psychroflexus</taxon>
    </lineage>
</organism>
<feature type="signal peptide" evidence="6">
    <location>
        <begin position="1"/>
        <end position="22"/>
    </location>
</feature>
<dbReference type="RefSeq" id="WP_379658243.1">
    <property type="nucleotide sequence ID" value="NZ_JBHTIV010000010.1"/>
</dbReference>
<evidence type="ECO:0000256" key="3">
    <source>
        <dbReference type="ARBA" id="ARBA00022801"/>
    </source>
</evidence>
<feature type="compositionally biased region" description="Low complexity" evidence="5">
    <location>
        <begin position="27"/>
        <end position="40"/>
    </location>
</feature>
<dbReference type="PANTHER" id="PTHR33308">
    <property type="entry name" value="PEPTIDOGLYCAN HYDROLASE FLGJ"/>
    <property type="match status" value="1"/>
</dbReference>
<feature type="domain" description="LysM" evidence="7">
    <location>
        <begin position="240"/>
        <end position="283"/>
    </location>
</feature>
<dbReference type="PROSITE" id="PS51782">
    <property type="entry name" value="LYSM"/>
    <property type="match status" value="1"/>
</dbReference>
<dbReference type="InterPro" id="IPR018392">
    <property type="entry name" value="LysM"/>
</dbReference>
<evidence type="ECO:0000313" key="9">
    <source>
        <dbReference type="Proteomes" id="UP001597049"/>
    </source>
</evidence>
<keyword evidence="6" id="KW-0732">Signal</keyword>
<dbReference type="SUPFAM" id="SSF54106">
    <property type="entry name" value="LysM domain"/>
    <property type="match status" value="1"/>
</dbReference>
<keyword evidence="9" id="KW-1185">Reference proteome</keyword>
<sequence length="285" mass="32862">MKYTLAFSFLSLLMMMSCGTSKKTKTVSVENNQTQQSQTTNERKQSQPNNNNNNIDLEDHLDEEIQDSELSNLNAVELYIYNYAGIAQEEMRLYGIPASITIAQGILESGSGNGNLTQRSNNHFGIKCNGWEGEKVYHDDDEAQECFRKYADPQFSFRDHSLFLFERSRYGFLFDYDSDDYKAWARGLRRAGYATDPRYPQKLISLIERYHLYEFDKAVLGKAADIPLPKPKRLMITGPEFYNVKKGDTLYNISEKFGISVQELKLINKLNRDHIQIGQQLKVKN</sequence>
<dbReference type="Proteomes" id="UP001597049">
    <property type="component" value="Unassembled WGS sequence"/>
</dbReference>